<organism evidence="10 11">
    <name type="scientific">candidate division KSB3 bacterium</name>
    <dbReference type="NCBI Taxonomy" id="2044937"/>
    <lineage>
        <taxon>Bacteria</taxon>
        <taxon>candidate division KSB3</taxon>
    </lineage>
</organism>
<dbReference type="GO" id="GO:0004776">
    <property type="term" value="F:succinate-CoA ligase (GDP-forming) activity"/>
    <property type="evidence" value="ECO:0007669"/>
    <property type="project" value="TreeGrafter"/>
</dbReference>
<protein>
    <recommendedName>
        <fullName evidence="5">Succinate--CoA ligase [ADP-forming] subunit alpha</fullName>
        <ecNumber evidence="5">6.2.1.5</ecNumber>
    </recommendedName>
    <alternativeName>
        <fullName evidence="5">Succinyl-CoA synthetase subunit alpha</fullName>
        <shortName evidence="5">SCS-alpha</shortName>
    </alternativeName>
</protein>
<dbReference type="GO" id="GO:0009361">
    <property type="term" value="C:succinate-CoA ligase complex (ADP-forming)"/>
    <property type="evidence" value="ECO:0007669"/>
    <property type="project" value="TreeGrafter"/>
</dbReference>
<feature type="active site" description="Tele-phosphohistidine intermediate" evidence="5 6">
    <location>
        <position position="247"/>
    </location>
</feature>
<dbReference type="InterPro" id="IPR003781">
    <property type="entry name" value="CoA-bd"/>
</dbReference>
<dbReference type="Gene3D" id="3.40.50.720">
    <property type="entry name" value="NAD(P)-binding Rossmann-like Domain"/>
    <property type="match status" value="1"/>
</dbReference>
<evidence type="ECO:0000256" key="5">
    <source>
        <dbReference type="HAMAP-Rule" id="MF_01988"/>
    </source>
</evidence>
<accession>A0A2G6EAQ0</accession>
<dbReference type="SUPFAM" id="SSF52210">
    <property type="entry name" value="Succinyl-CoA synthetase domains"/>
    <property type="match status" value="1"/>
</dbReference>
<dbReference type="NCBIfam" id="TIGR01019">
    <property type="entry name" value="sucCoAalpha"/>
    <property type="match status" value="1"/>
</dbReference>
<evidence type="ECO:0000256" key="7">
    <source>
        <dbReference type="RuleBase" id="RU000677"/>
    </source>
</evidence>
<comment type="catalytic activity">
    <reaction evidence="5 8">
        <text>succinate + ATP + CoA = succinyl-CoA + ADP + phosphate</text>
        <dbReference type="Rhea" id="RHEA:17661"/>
        <dbReference type="ChEBI" id="CHEBI:30031"/>
        <dbReference type="ChEBI" id="CHEBI:30616"/>
        <dbReference type="ChEBI" id="CHEBI:43474"/>
        <dbReference type="ChEBI" id="CHEBI:57287"/>
        <dbReference type="ChEBI" id="CHEBI:57292"/>
        <dbReference type="ChEBI" id="CHEBI:456216"/>
        <dbReference type="EC" id="6.2.1.5"/>
    </reaction>
</comment>
<keyword evidence="1 5" id="KW-0816">Tricarboxylic acid cycle</keyword>
<comment type="catalytic activity">
    <reaction evidence="5">
        <text>GTP + succinate + CoA = succinyl-CoA + GDP + phosphate</text>
        <dbReference type="Rhea" id="RHEA:22120"/>
        <dbReference type="ChEBI" id="CHEBI:30031"/>
        <dbReference type="ChEBI" id="CHEBI:37565"/>
        <dbReference type="ChEBI" id="CHEBI:43474"/>
        <dbReference type="ChEBI" id="CHEBI:57287"/>
        <dbReference type="ChEBI" id="CHEBI:57292"/>
        <dbReference type="ChEBI" id="CHEBI:58189"/>
    </reaction>
</comment>
<dbReference type="FunFam" id="3.40.50.261:FF:000006">
    <property type="entry name" value="Succinate--CoA ligase [ADP-forming] subunit alpha"/>
    <property type="match status" value="1"/>
</dbReference>
<reference evidence="10 11" key="1">
    <citation type="submission" date="2017-10" db="EMBL/GenBank/DDBJ databases">
        <title>Novel microbial diversity and functional potential in the marine mammal oral microbiome.</title>
        <authorList>
            <person name="Dudek N.K."/>
            <person name="Sun C.L."/>
            <person name="Burstein D."/>
            <person name="Kantor R.S."/>
            <person name="Aliaga Goltsman D.S."/>
            <person name="Bik E.M."/>
            <person name="Thomas B.C."/>
            <person name="Banfield J.F."/>
            <person name="Relman D.A."/>
        </authorList>
    </citation>
    <scope>NUCLEOTIDE SEQUENCE [LARGE SCALE GENOMIC DNA]</scope>
    <source>
        <strain evidence="10">DOLZORAL124_49_17</strain>
    </source>
</reference>
<dbReference type="PROSITE" id="PS01216">
    <property type="entry name" value="SUCCINYL_COA_LIG_1"/>
    <property type="match status" value="1"/>
</dbReference>
<dbReference type="InterPro" id="IPR033847">
    <property type="entry name" value="Citrt_syn/SCS-alpha_CS"/>
</dbReference>
<dbReference type="NCBIfam" id="NF004230">
    <property type="entry name" value="PRK05678.1"/>
    <property type="match status" value="1"/>
</dbReference>
<dbReference type="GO" id="GO:0006099">
    <property type="term" value="P:tricarboxylic acid cycle"/>
    <property type="evidence" value="ECO:0007669"/>
    <property type="project" value="UniProtKB-UniRule"/>
</dbReference>
<dbReference type="SUPFAM" id="SSF51735">
    <property type="entry name" value="NAD(P)-binding Rossmann-fold domains"/>
    <property type="match status" value="1"/>
</dbReference>
<comment type="caution">
    <text evidence="10">The sequence shown here is derived from an EMBL/GenBank/DDBJ whole genome shotgun (WGS) entry which is preliminary data.</text>
</comment>
<dbReference type="PRINTS" id="PR01798">
    <property type="entry name" value="SCOASYNTHASE"/>
</dbReference>
<dbReference type="PIRSF" id="PIRSF001553">
    <property type="entry name" value="SucCS_alpha"/>
    <property type="match status" value="1"/>
</dbReference>
<dbReference type="Gene3D" id="3.40.50.261">
    <property type="entry name" value="Succinyl-CoA synthetase domains"/>
    <property type="match status" value="1"/>
</dbReference>
<dbReference type="InterPro" id="IPR016102">
    <property type="entry name" value="Succinyl-CoA_synth-like"/>
</dbReference>
<feature type="binding site" evidence="5">
    <location>
        <position position="43"/>
    </location>
    <ligand>
        <name>CoA</name>
        <dbReference type="ChEBI" id="CHEBI:57287"/>
    </ligand>
</feature>
<feature type="binding site" evidence="5">
    <location>
        <begin position="17"/>
        <end position="20"/>
    </location>
    <ligand>
        <name>CoA</name>
        <dbReference type="ChEBI" id="CHEBI:57287"/>
    </ligand>
</feature>
<dbReference type="PROSITE" id="PS00399">
    <property type="entry name" value="SUCCINYL_COA_LIG_2"/>
    <property type="match status" value="1"/>
</dbReference>
<dbReference type="GO" id="GO:0000166">
    <property type="term" value="F:nucleotide binding"/>
    <property type="evidence" value="ECO:0007669"/>
    <property type="project" value="UniProtKB-KW"/>
</dbReference>
<name>A0A2G6EAQ0_9BACT</name>
<evidence type="ECO:0000256" key="2">
    <source>
        <dbReference type="ARBA" id="ARBA00022598"/>
    </source>
</evidence>
<dbReference type="Pfam" id="PF00549">
    <property type="entry name" value="Ligase_CoA"/>
    <property type="match status" value="1"/>
</dbReference>
<dbReference type="FunFam" id="3.40.50.720:FF:000277">
    <property type="entry name" value="Succinate--CoA ligase [ADP-forming] subunit alpha"/>
    <property type="match status" value="1"/>
</dbReference>
<feature type="domain" description="CoA-binding" evidence="9">
    <location>
        <begin position="4"/>
        <end position="100"/>
    </location>
</feature>
<comment type="similarity">
    <text evidence="4 5 7">Belongs to the succinate/malate CoA ligase alpha subunit family.</text>
</comment>
<dbReference type="InterPro" id="IPR005811">
    <property type="entry name" value="SUCC_ACL_C"/>
</dbReference>
<gene>
    <name evidence="5" type="primary">sucD</name>
    <name evidence="10" type="ORF">CSB45_01715</name>
</gene>
<evidence type="ECO:0000256" key="1">
    <source>
        <dbReference type="ARBA" id="ARBA00022532"/>
    </source>
</evidence>
<dbReference type="InterPro" id="IPR017440">
    <property type="entry name" value="Cit_synth/succinyl-CoA_lig_AS"/>
</dbReference>
<dbReference type="InterPro" id="IPR036291">
    <property type="entry name" value="NAD(P)-bd_dom_sf"/>
</dbReference>
<dbReference type="HAMAP" id="MF_01988">
    <property type="entry name" value="Succ_CoA_alpha"/>
    <property type="match status" value="1"/>
</dbReference>
<proteinExistence type="inferred from homology"/>
<comment type="subunit">
    <text evidence="5 8">Heterotetramer of two alpha and two beta subunits.</text>
</comment>
<keyword evidence="3 5" id="KW-0547">Nucleotide-binding</keyword>
<dbReference type="EMBL" id="PDPS01000020">
    <property type="protein sequence ID" value="PID59145.1"/>
    <property type="molecule type" value="Genomic_DNA"/>
</dbReference>
<comment type="pathway">
    <text evidence="5 8">Carbohydrate metabolism; tricarboxylic acid cycle; succinate from succinyl-CoA (ligase route): step 1/1.</text>
</comment>
<evidence type="ECO:0000256" key="6">
    <source>
        <dbReference type="PIRSR" id="PIRSR001553-1"/>
    </source>
</evidence>
<dbReference type="Pfam" id="PF02629">
    <property type="entry name" value="CoA_binding"/>
    <property type="match status" value="1"/>
</dbReference>
<keyword evidence="2 5" id="KW-0436">Ligase</keyword>
<feature type="binding site" evidence="5">
    <location>
        <position position="159"/>
    </location>
    <ligand>
        <name>substrate</name>
        <note>ligand shared with subunit beta</note>
    </ligand>
</feature>
<evidence type="ECO:0000256" key="4">
    <source>
        <dbReference type="ARBA" id="ARBA00060724"/>
    </source>
</evidence>
<comment type="function">
    <text evidence="5 8">Succinyl-CoA synthetase functions in the citric acid cycle (TCA), coupling the hydrolysis of succinyl-CoA to the synthesis of either ATP or GTP and thus represents the only step of substrate-level phosphorylation in the TCA. The alpha subunit of the enzyme binds the substrates coenzyme A and phosphate, while succinate binding and nucleotide specificity is provided by the beta subunit.</text>
</comment>
<feature type="binding site" evidence="5">
    <location>
        <begin position="96"/>
        <end position="98"/>
    </location>
    <ligand>
        <name>CoA</name>
        <dbReference type="ChEBI" id="CHEBI:57287"/>
    </ligand>
</feature>
<dbReference type="UniPathway" id="UPA00223">
    <property type="reaction ID" value="UER00999"/>
</dbReference>
<evidence type="ECO:0000313" key="10">
    <source>
        <dbReference type="EMBL" id="PID59145.1"/>
    </source>
</evidence>
<evidence type="ECO:0000256" key="3">
    <source>
        <dbReference type="ARBA" id="ARBA00022741"/>
    </source>
</evidence>
<evidence type="ECO:0000313" key="11">
    <source>
        <dbReference type="Proteomes" id="UP000229740"/>
    </source>
</evidence>
<dbReference type="EC" id="6.2.1.5" evidence="5"/>
<sequence>MSILIDETTRIVVQGITGRDGRFHALKMKHSGSRVVAGVTPGKEGQNVEGIPVFHSVHNAVKHSKADTALILVPPRFAADAICEASDAGVKLVVAITEGIPTLDVMKALKFLERNKTLLIGPNCPGLISPGKCKVGILPDSIFTKGRIGLISRSGTLTYEVVNHLTQAGIGQSTCIGIGGDPVVGMGFIDLLERFEADPETEGVVLIGEIGGNAEEKAAEFIAEKMTKPVAAFVAGRSAPPGKRMGHAGAIISSGSGTAAEKIAAFETAGVAVAKEPAEFPELIHACFKSHKLNT</sequence>
<dbReference type="Proteomes" id="UP000229740">
    <property type="component" value="Unassembled WGS sequence"/>
</dbReference>
<evidence type="ECO:0000256" key="8">
    <source>
        <dbReference type="RuleBase" id="RU000699"/>
    </source>
</evidence>
<evidence type="ECO:0000259" key="9">
    <source>
        <dbReference type="SMART" id="SM00881"/>
    </source>
</evidence>
<dbReference type="GO" id="GO:0004775">
    <property type="term" value="F:succinate-CoA ligase (ADP-forming) activity"/>
    <property type="evidence" value="ECO:0007669"/>
    <property type="project" value="UniProtKB-UniRule"/>
</dbReference>
<dbReference type="PANTHER" id="PTHR11117">
    <property type="entry name" value="SUCCINYL-COA LIGASE SUBUNIT ALPHA"/>
    <property type="match status" value="1"/>
</dbReference>
<dbReference type="PANTHER" id="PTHR11117:SF2">
    <property type="entry name" value="SUCCINATE--COA LIGASE [ADP_GDP-FORMING] SUBUNIT ALPHA, MITOCHONDRIAL"/>
    <property type="match status" value="1"/>
</dbReference>
<dbReference type="InterPro" id="IPR005810">
    <property type="entry name" value="CoA_lig_alpha"/>
</dbReference>
<dbReference type="AlphaFoldDB" id="A0A2G6EAQ0"/>
<dbReference type="SMART" id="SM00881">
    <property type="entry name" value="CoA_binding"/>
    <property type="match status" value="1"/>
</dbReference>